<accession>A0A1C4Z109</accession>
<dbReference type="RefSeq" id="WP_091246996.1">
    <property type="nucleotide sequence ID" value="NZ_FMCU01000008.1"/>
</dbReference>
<proteinExistence type="inferred from homology"/>
<feature type="domain" description="Nitroreductase" evidence="3">
    <location>
        <begin position="14"/>
        <end position="82"/>
    </location>
</feature>
<dbReference type="Proteomes" id="UP000198797">
    <property type="component" value="Unassembled WGS sequence"/>
</dbReference>
<dbReference type="SUPFAM" id="SSF55469">
    <property type="entry name" value="FMN-dependent nitroreductase-like"/>
    <property type="match status" value="1"/>
</dbReference>
<dbReference type="AlphaFoldDB" id="A0A1C4Z109"/>
<keyword evidence="2" id="KW-0560">Oxidoreductase</keyword>
<evidence type="ECO:0000256" key="2">
    <source>
        <dbReference type="ARBA" id="ARBA00023002"/>
    </source>
</evidence>
<keyword evidence="5" id="KW-1185">Reference proteome</keyword>
<comment type="similarity">
    <text evidence="1">Belongs to the nitroreductase family.</text>
</comment>
<dbReference type="OrthoDB" id="9798230at2"/>
<dbReference type="InterPro" id="IPR029479">
    <property type="entry name" value="Nitroreductase"/>
</dbReference>
<evidence type="ECO:0000259" key="3">
    <source>
        <dbReference type="Pfam" id="PF00881"/>
    </source>
</evidence>
<protein>
    <submittedName>
        <fullName evidence="4">Nitroreductase</fullName>
    </submittedName>
</protein>
<dbReference type="EMBL" id="FMCU01000008">
    <property type="protein sequence ID" value="SCF26567.1"/>
    <property type="molecule type" value="Genomic_DNA"/>
</dbReference>
<sequence length="174" mass="19000">MTWPFTDLNHVLTTTRSVRLRLDYDRPVPIGLIGECLQLAVQAPTGGGAEDWRWLVVGDPTLKAELATLYHAAYQEYVHQPLHSAAGADSDLVRGLGTVITTLHLHHAASVAALLGIPDDAVQITMLPVAYTVGTDFKVAARRPVDAVSYLDRWGTPLPYRDKPVDRLTGEDHG</sequence>
<name>A0A1C4Z109_9ACTN</name>
<gene>
    <name evidence="4" type="ORF">GA0070216_10835</name>
</gene>
<dbReference type="PANTHER" id="PTHR43673:SF10">
    <property type="entry name" value="NADH DEHYDROGENASE_NAD(P)H NITROREDUCTASE XCC3605-RELATED"/>
    <property type="match status" value="1"/>
</dbReference>
<dbReference type="InterPro" id="IPR000415">
    <property type="entry name" value="Nitroreductase-like"/>
</dbReference>
<reference evidence="5" key="1">
    <citation type="submission" date="2016-06" db="EMBL/GenBank/DDBJ databases">
        <authorList>
            <person name="Varghese N."/>
            <person name="Submissions Spin"/>
        </authorList>
    </citation>
    <scope>NUCLEOTIDE SEQUENCE [LARGE SCALE GENOMIC DNA]</scope>
    <source>
        <strain evidence="5">DSM 44100</strain>
    </source>
</reference>
<dbReference type="CDD" id="cd02062">
    <property type="entry name" value="Nitro_FMN_reductase"/>
    <property type="match status" value="1"/>
</dbReference>
<evidence type="ECO:0000256" key="1">
    <source>
        <dbReference type="ARBA" id="ARBA00007118"/>
    </source>
</evidence>
<dbReference type="PANTHER" id="PTHR43673">
    <property type="entry name" value="NAD(P)H NITROREDUCTASE YDGI-RELATED"/>
    <property type="match status" value="1"/>
</dbReference>
<dbReference type="STRING" id="121616.GA0070216_10835"/>
<dbReference type="Gene3D" id="3.40.109.10">
    <property type="entry name" value="NADH Oxidase"/>
    <property type="match status" value="2"/>
</dbReference>
<evidence type="ECO:0000313" key="4">
    <source>
        <dbReference type="EMBL" id="SCF26567.1"/>
    </source>
</evidence>
<dbReference type="Pfam" id="PF00881">
    <property type="entry name" value="Nitroreductase"/>
    <property type="match status" value="1"/>
</dbReference>
<organism evidence="4 5">
    <name type="scientific">Micromonospora matsumotoense</name>
    <dbReference type="NCBI Taxonomy" id="121616"/>
    <lineage>
        <taxon>Bacteria</taxon>
        <taxon>Bacillati</taxon>
        <taxon>Actinomycetota</taxon>
        <taxon>Actinomycetes</taxon>
        <taxon>Micromonosporales</taxon>
        <taxon>Micromonosporaceae</taxon>
        <taxon>Micromonospora</taxon>
    </lineage>
</organism>
<evidence type="ECO:0000313" key="5">
    <source>
        <dbReference type="Proteomes" id="UP000198797"/>
    </source>
</evidence>
<dbReference type="GO" id="GO:0016491">
    <property type="term" value="F:oxidoreductase activity"/>
    <property type="evidence" value="ECO:0007669"/>
    <property type="project" value="UniProtKB-KW"/>
</dbReference>